<organism evidence="1 2">
    <name type="scientific">Klebsiella variicola</name>
    <dbReference type="NCBI Taxonomy" id="244366"/>
    <lineage>
        <taxon>Bacteria</taxon>
        <taxon>Pseudomonadati</taxon>
        <taxon>Pseudomonadota</taxon>
        <taxon>Gammaproteobacteria</taxon>
        <taxon>Enterobacterales</taxon>
        <taxon>Enterobacteriaceae</taxon>
        <taxon>Klebsiella/Raoultella group</taxon>
        <taxon>Klebsiella</taxon>
        <taxon>Klebsiella pneumoniae complex</taxon>
    </lineage>
</organism>
<comment type="caution">
    <text evidence="1">The sequence shown here is derived from an EMBL/GenBank/DDBJ whole genome shotgun (WGS) entry which is preliminary data.</text>
</comment>
<dbReference type="AlphaFoldDB" id="A0A7H4MI09"/>
<name>A0A7H4MI09_KLEVA</name>
<dbReference type="EMBL" id="UGKR01000003">
    <property type="protein sequence ID" value="STS89959.1"/>
    <property type="molecule type" value="Genomic_DNA"/>
</dbReference>
<sequence>MEASIFSGVVNGAKTREGCAVASDEELGEIPLDPSAEHAGQRLFQITKQRVCGRGR</sequence>
<gene>
    <name evidence="1" type="ORF">NCTC9177_03847</name>
</gene>
<accession>A0A7H4MI09</accession>
<proteinExistence type="predicted"/>
<dbReference type="Proteomes" id="UP000254545">
    <property type="component" value="Unassembled WGS sequence"/>
</dbReference>
<reference evidence="1 2" key="1">
    <citation type="submission" date="2018-06" db="EMBL/GenBank/DDBJ databases">
        <authorList>
            <consortium name="Pathogen Informatics"/>
            <person name="Doyle S."/>
        </authorList>
    </citation>
    <scope>NUCLEOTIDE SEQUENCE [LARGE SCALE GENOMIC DNA]</scope>
    <source>
        <strain evidence="1 2">NCTC9177</strain>
    </source>
</reference>
<evidence type="ECO:0000313" key="1">
    <source>
        <dbReference type="EMBL" id="STS89959.1"/>
    </source>
</evidence>
<protein>
    <submittedName>
        <fullName evidence="1">Uncharacterized protein</fullName>
    </submittedName>
</protein>
<evidence type="ECO:0000313" key="2">
    <source>
        <dbReference type="Proteomes" id="UP000254545"/>
    </source>
</evidence>